<feature type="transmembrane region" description="Helical" evidence="2">
    <location>
        <begin position="1664"/>
        <end position="1682"/>
    </location>
</feature>
<feature type="compositionally biased region" description="Basic and acidic residues" evidence="1">
    <location>
        <begin position="822"/>
        <end position="835"/>
    </location>
</feature>
<dbReference type="GO" id="GO:0080120">
    <property type="term" value="P:CAAX-box protein maturation"/>
    <property type="evidence" value="ECO:0007669"/>
    <property type="project" value="UniProtKB-ARBA"/>
</dbReference>
<keyword evidence="2" id="KW-0812">Transmembrane</keyword>
<dbReference type="SUPFAM" id="SSF53474">
    <property type="entry name" value="alpha/beta-Hydrolases"/>
    <property type="match status" value="1"/>
</dbReference>
<feature type="transmembrane region" description="Helical" evidence="2">
    <location>
        <begin position="1781"/>
        <end position="1802"/>
    </location>
</feature>
<keyword evidence="2" id="KW-1133">Transmembrane helix</keyword>
<evidence type="ECO:0000256" key="1">
    <source>
        <dbReference type="SAM" id="MobiDB-lite"/>
    </source>
</evidence>
<keyword evidence="6" id="KW-1185">Reference proteome</keyword>
<feature type="compositionally biased region" description="Basic and acidic residues" evidence="1">
    <location>
        <begin position="1326"/>
        <end position="1346"/>
    </location>
</feature>
<accession>A0AA89AT26</accession>
<dbReference type="InterPro" id="IPR056652">
    <property type="entry name" value="DUF7750"/>
</dbReference>
<evidence type="ECO:0000256" key="2">
    <source>
        <dbReference type="SAM" id="Phobius"/>
    </source>
</evidence>
<feature type="region of interest" description="Disordered" evidence="1">
    <location>
        <begin position="963"/>
        <end position="982"/>
    </location>
</feature>
<dbReference type="Pfam" id="PF24930">
    <property type="entry name" value="DUF7750"/>
    <property type="match status" value="1"/>
</dbReference>
<feature type="compositionally biased region" description="Polar residues" evidence="1">
    <location>
        <begin position="560"/>
        <end position="574"/>
    </location>
</feature>
<evidence type="ECO:0000313" key="5">
    <source>
        <dbReference type="EMBL" id="KAK3014162.1"/>
    </source>
</evidence>
<organism evidence="5 6">
    <name type="scientific">Escallonia herrerae</name>
    <dbReference type="NCBI Taxonomy" id="1293975"/>
    <lineage>
        <taxon>Eukaryota</taxon>
        <taxon>Viridiplantae</taxon>
        <taxon>Streptophyta</taxon>
        <taxon>Embryophyta</taxon>
        <taxon>Tracheophyta</taxon>
        <taxon>Spermatophyta</taxon>
        <taxon>Magnoliopsida</taxon>
        <taxon>eudicotyledons</taxon>
        <taxon>Gunneridae</taxon>
        <taxon>Pentapetalae</taxon>
        <taxon>asterids</taxon>
        <taxon>campanulids</taxon>
        <taxon>Escalloniales</taxon>
        <taxon>Escalloniaceae</taxon>
        <taxon>Escallonia</taxon>
    </lineage>
</organism>
<feature type="region of interest" description="Disordered" evidence="1">
    <location>
        <begin position="560"/>
        <end position="592"/>
    </location>
</feature>
<feature type="region of interest" description="Disordered" evidence="1">
    <location>
        <begin position="1382"/>
        <end position="1424"/>
    </location>
</feature>
<feature type="transmembrane region" description="Helical" evidence="2">
    <location>
        <begin position="1620"/>
        <end position="1644"/>
    </location>
</feature>
<gene>
    <name evidence="5" type="ORF">RJ639_009027</name>
</gene>
<dbReference type="InterPro" id="IPR029058">
    <property type="entry name" value="AB_hydrolase_fold"/>
</dbReference>
<evidence type="ECO:0000259" key="4">
    <source>
        <dbReference type="Pfam" id="PF24930"/>
    </source>
</evidence>
<feature type="domain" description="DUF7750" evidence="4">
    <location>
        <begin position="591"/>
        <end position="655"/>
    </location>
</feature>
<sequence>MSIHSHSPRIHLQSPLNTSLYRTHYAFHLHHHHRPWRRRRLKSTRRFFIRNFSSTSFHHNFIQTFISNFPSVNSLDVIAPALGLASGIALYLSQLNSNRNSTPHLSEWNLFASPTPFNRFVALRCPSLNGGELQGRIHVKDGNGNDSDDVVVYQRICVGTEDGGVLALDWPENLELTEEYGLDTTVLLVPGTVEGSMDRDVISFVCACLKRGCFPVVMNPRGCGGSPLTTPRHALVSIFVPALVPDGREPLPLHLCRLFTAADSDDVCTAIQFINKARPWTTSMAVGWGYGANMLTKYLADVREKTPLTAATCIDNPFDLEEATKPSPYRLAVDQKLTAGLVDILRSNKELFQGRGKGFDVEKALLATSVRDFDEGISMLSHGFDALDDFYTKYSTLCLVENVKIPLLFIQTHAAGHAYFMQNDDRTVPLFSVPCSSIAENPFTSLLMCSCLPSSIMSVDRSIISWCQQLTVEWLTAVELGLLKGRHPLLEDVDVTINSSKGLVSREVRTLTKPGIVGDTLNFPQSHSFNANSLYSLKASHSSSGEDPKKSYKVEDNKWQQQTNGSLQQSSSADAESVKEEGVSPTEGERGQVVQTAQVVMNMLDMTIPDTLTEEQKKKVLTAVGQGETIVNALQGAVPEDVREKLTTAVSGILKNQRNNLKFDGLVSVGQITDVATGLKSKIREKVGLSRSDAVAEGSHSANHSRVHDLADGSNVDQPSSDKPSRVLESEPCAAESSEKSFDSGQLQSTSNSGIDVSSAGKKSIDELGNADLPREYSENKDNRPETGARLDFSTVAGRATGSEDKIVDQSNVEQGFGIAQSDRENIVQQKEVKNADSSTDPSNAMPLAKIEEGLSPSTSSSETQVIDKVGSENQIREVKSTQPAQHSSDPPSFSVSQAFDALSGIDDSTQVAVNSVFNVIEEVITQLEVERDDIEVRTGNENPSMGSVTEDHQVVDDCKLEKKGDSENGMLSPSNDSDYSPGYDRLYSTNDSRAIQAEENPVLDLNLFGENMIGGFGKSNIGGHVGDGNAKETCLVYSKLLAKNSDKPRRADHIPRSIATNPYGDPLYEEYLQKYLISKMNSTKPLDLDTTTALFLDYFPEEGQWKLLEQTGHSKDSVDDQSIHEDVDNMVQPHLPHDAEYANRVIEPSYVILDAEKQHEPVRQYERMNITSGNIETGDGTTEKLMLHVKSIILDALKVEVQRRPSATVTAELEPTIAKDLEHVANTISQALGHGEKHIMAIEGSNHTSEQKGSLYGEHIISAITAAVDETAYLRRILPIGVIVGTSLAALREVFTVAAADGNGQNKNVVDLVDDSGQRNSAKAGDMETDKRNGAKAGDMETDQKYDIDNSISRENSESNNGSVMAGAFTAALGASALLAHQQDSRKDTETVGTYSKSSNERETQHEPRKGEEDISEKNESNMVSSLAEKAMSVAGPVVPTKEDGEVDQERSEYLSKDYHLSFSCFFPFSLIVYLLPPASRLVALLTELGQKGGMLRLVGKVALLWGGIRGAMSLTDKLISFLRIAERPLPQRILGFVCMVLVLWTPVVVPLLPTLVQSWASHKPFRIAELACIIGLYTSIMILVTLWGKRIRGYETPLQQYGLDFTTSSKIQNLLKGFIGGVMLVVSIQSINALIGCVHLSWPSSHASLSLDAVSRLKVFGQMVILFSRGITTAIGVALVEELLFRSWLADEIAADLGYHRGVVISGCAFSLCQRSPWAIPGLWLLSLALAGARQKSQGSLSVPIGMRAGIMASSFVLQTGGFLAYQPNFPLWVTGTHPFQPFSGIIGVAFALLLALILYPRHPFPVQKKYQGPSG</sequence>
<dbReference type="GO" id="GO:0004175">
    <property type="term" value="F:endopeptidase activity"/>
    <property type="evidence" value="ECO:0007669"/>
    <property type="project" value="UniProtKB-ARBA"/>
</dbReference>
<dbReference type="Proteomes" id="UP001188597">
    <property type="component" value="Unassembled WGS sequence"/>
</dbReference>
<evidence type="ECO:0000259" key="3">
    <source>
        <dbReference type="Pfam" id="PF02517"/>
    </source>
</evidence>
<feature type="compositionally biased region" description="Polar residues" evidence="1">
    <location>
        <begin position="743"/>
        <end position="756"/>
    </location>
</feature>
<feature type="region of interest" description="Disordered" evidence="1">
    <location>
        <begin position="694"/>
        <end position="873"/>
    </location>
</feature>
<feature type="transmembrane region" description="Helical" evidence="2">
    <location>
        <begin position="1569"/>
        <end position="1590"/>
    </location>
</feature>
<feature type="compositionally biased region" description="Basic and acidic residues" evidence="1">
    <location>
        <begin position="1400"/>
        <end position="1421"/>
    </location>
</feature>
<dbReference type="PANTHER" id="PTHR43592">
    <property type="entry name" value="CAAX AMINO TERMINAL PROTEASE"/>
    <property type="match status" value="1"/>
</dbReference>
<feature type="compositionally biased region" description="Polar residues" evidence="1">
    <location>
        <begin position="856"/>
        <end position="865"/>
    </location>
</feature>
<dbReference type="InterPro" id="IPR003675">
    <property type="entry name" value="Rce1/LyrA-like_dom"/>
</dbReference>
<dbReference type="Gene3D" id="3.40.50.1820">
    <property type="entry name" value="alpha/beta hydrolase"/>
    <property type="match status" value="1"/>
</dbReference>
<feature type="non-terminal residue" evidence="5">
    <location>
        <position position="1"/>
    </location>
</feature>
<dbReference type="EMBL" id="JAVXUP010001242">
    <property type="protein sequence ID" value="KAK3014162.1"/>
    <property type="molecule type" value="Genomic_DNA"/>
</dbReference>
<feature type="domain" description="CAAX prenyl protease 2/Lysostaphin resistance protein A-like" evidence="3">
    <location>
        <begin position="1671"/>
        <end position="1752"/>
    </location>
</feature>
<feature type="compositionally biased region" description="Basic and acidic residues" evidence="1">
    <location>
        <begin position="773"/>
        <end position="789"/>
    </location>
</feature>
<feature type="compositionally biased region" description="Polar residues" evidence="1">
    <location>
        <begin position="970"/>
        <end position="979"/>
    </location>
</feature>
<feature type="compositionally biased region" description="Basic and acidic residues" evidence="1">
    <location>
        <begin position="576"/>
        <end position="590"/>
    </location>
</feature>
<comment type="caution">
    <text evidence="5">The sequence shown here is derived from an EMBL/GenBank/DDBJ whole genome shotgun (WGS) entry which is preliminary data.</text>
</comment>
<feature type="transmembrane region" description="Helical" evidence="2">
    <location>
        <begin position="1535"/>
        <end position="1557"/>
    </location>
</feature>
<protein>
    <submittedName>
        <fullName evidence="5">Uncharacterized protein</fullName>
    </submittedName>
</protein>
<dbReference type="Pfam" id="PF02517">
    <property type="entry name" value="Rce1-like"/>
    <property type="match status" value="1"/>
</dbReference>
<proteinExistence type="predicted"/>
<feature type="region of interest" description="Disordered" evidence="1">
    <location>
        <begin position="1307"/>
        <end position="1346"/>
    </location>
</feature>
<feature type="transmembrane region" description="Helical" evidence="2">
    <location>
        <begin position="1460"/>
        <end position="1477"/>
    </location>
</feature>
<reference evidence="5" key="1">
    <citation type="submission" date="2022-12" db="EMBL/GenBank/DDBJ databases">
        <title>Draft genome assemblies for two species of Escallonia (Escalloniales).</title>
        <authorList>
            <person name="Chanderbali A."/>
            <person name="Dervinis C."/>
            <person name="Anghel I."/>
            <person name="Soltis D."/>
            <person name="Soltis P."/>
            <person name="Zapata F."/>
        </authorList>
    </citation>
    <scope>NUCLEOTIDE SEQUENCE</scope>
    <source>
        <strain evidence="5">UCBG64.0493</strain>
        <tissue evidence="5">Leaf</tissue>
    </source>
</reference>
<feature type="transmembrane region" description="Helical" evidence="2">
    <location>
        <begin position="1747"/>
        <end position="1769"/>
    </location>
</feature>
<evidence type="ECO:0000313" key="6">
    <source>
        <dbReference type="Proteomes" id="UP001188597"/>
    </source>
</evidence>
<dbReference type="PANTHER" id="PTHR43592:SF20">
    <property type="entry name" value="ALPHA_BETA-HYDROLASES SUPERFAMILY PROTEIN"/>
    <property type="match status" value="1"/>
</dbReference>
<name>A0AA89AT26_9ASTE</name>
<keyword evidence="2" id="KW-0472">Membrane</keyword>